<evidence type="ECO:0000256" key="2">
    <source>
        <dbReference type="ARBA" id="ARBA00022801"/>
    </source>
</evidence>
<dbReference type="InterPro" id="IPR020476">
    <property type="entry name" value="Nudix_hydrolase"/>
</dbReference>
<keyword evidence="6" id="KW-1185">Reference proteome</keyword>
<evidence type="ECO:0000256" key="3">
    <source>
        <dbReference type="RuleBase" id="RU003476"/>
    </source>
</evidence>
<dbReference type="PRINTS" id="PR00502">
    <property type="entry name" value="NUDIXFAMILY"/>
</dbReference>
<comment type="similarity">
    <text evidence="3">Belongs to the Nudix hydrolase family.</text>
</comment>
<accession>A0ABW2NC55</accession>
<organism evidence="5 6">
    <name type="scientific">Bhargavaea changchunensis</name>
    <dbReference type="NCBI Taxonomy" id="2134037"/>
    <lineage>
        <taxon>Bacteria</taxon>
        <taxon>Bacillati</taxon>
        <taxon>Bacillota</taxon>
        <taxon>Bacilli</taxon>
        <taxon>Bacillales</taxon>
        <taxon>Caryophanaceae</taxon>
        <taxon>Bhargavaea</taxon>
    </lineage>
</organism>
<evidence type="ECO:0000259" key="4">
    <source>
        <dbReference type="PROSITE" id="PS51462"/>
    </source>
</evidence>
<keyword evidence="2 3" id="KW-0378">Hydrolase</keyword>
<dbReference type="Proteomes" id="UP001596483">
    <property type="component" value="Unassembled WGS sequence"/>
</dbReference>
<name>A0ABW2NC55_9BACL</name>
<comment type="caution">
    <text evidence="5">The sequence shown here is derived from an EMBL/GenBank/DDBJ whole genome shotgun (WGS) entry which is preliminary data.</text>
</comment>
<reference evidence="6" key="1">
    <citation type="journal article" date="2019" name="Int. J. Syst. Evol. Microbiol.">
        <title>The Global Catalogue of Microorganisms (GCM) 10K type strain sequencing project: providing services to taxonomists for standard genome sequencing and annotation.</title>
        <authorList>
            <consortium name="The Broad Institute Genomics Platform"/>
            <consortium name="The Broad Institute Genome Sequencing Center for Infectious Disease"/>
            <person name="Wu L."/>
            <person name="Ma J."/>
        </authorList>
    </citation>
    <scope>NUCLEOTIDE SEQUENCE [LARGE SCALE GENOMIC DNA]</scope>
    <source>
        <strain evidence="6">JCM 4738</strain>
    </source>
</reference>
<proteinExistence type="inferred from homology"/>
<dbReference type="PROSITE" id="PS00893">
    <property type="entry name" value="NUDIX_BOX"/>
    <property type="match status" value="1"/>
</dbReference>
<dbReference type="InterPro" id="IPR000086">
    <property type="entry name" value="NUDIX_hydrolase_dom"/>
</dbReference>
<comment type="cofactor">
    <cofactor evidence="1">
        <name>Mg(2+)</name>
        <dbReference type="ChEBI" id="CHEBI:18420"/>
    </cofactor>
</comment>
<evidence type="ECO:0000256" key="1">
    <source>
        <dbReference type="ARBA" id="ARBA00001946"/>
    </source>
</evidence>
<gene>
    <name evidence="5" type="ORF">ACFQQH_00335</name>
</gene>
<dbReference type="EC" id="3.6.-.-" evidence="5"/>
<dbReference type="Pfam" id="PF00293">
    <property type="entry name" value="NUDIX"/>
    <property type="match status" value="1"/>
</dbReference>
<dbReference type="RefSeq" id="WP_370513672.1">
    <property type="nucleotide sequence ID" value="NZ_JBHTCT010000002.1"/>
</dbReference>
<dbReference type="InterPro" id="IPR020084">
    <property type="entry name" value="NUDIX_hydrolase_CS"/>
</dbReference>
<dbReference type="SUPFAM" id="SSF55811">
    <property type="entry name" value="Nudix"/>
    <property type="match status" value="1"/>
</dbReference>
<sequence>MKILERGAGIKMWKGAAAVCLDEEGRLLMVLQGTPEEEKKWAVPSGGKEAGETFESCCLRELKEETGYEGKVLRPLFVKSDGAVEVRYFEVAITGGRMEICDPDELIHEIGWKEKEEVGTLELSFPEDRPFLLSLFGEAAPSQTV</sequence>
<feature type="domain" description="Nudix hydrolase" evidence="4">
    <location>
        <begin position="12"/>
        <end position="136"/>
    </location>
</feature>
<dbReference type="Gene3D" id="3.90.79.10">
    <property type="entry name" value="Nucleoside Triphosphate Pyrophosphohydrolase"/>
    <property type="match status" value="1"/>
</dbReference>
<dbReference type="PANTHER" id="PTHR43046">
    <property type="entry name" value="GDP-MANNOSE MANNOSYL HYDROLASE"/>
    <property type="match status" value="1"/>
</dbReference>
<dbReference type="InterPro" id="IPR015797">
    <property type="entry name" value="NUDIX_hydrolase-like_dom_sf"/>
</dbReference>
<dbReference type="CDD" id="cd02883">
    <property type="entry name" value="NUDIX_Hydrolase"/>
    <property type="match status" value="1"/>
</dbReference>
<dbReference type="PANTHER" id="PTHR43046:SF2">
    <property type="entry name" value="8-OXO-DGTP DIPHOSPHATASE-RELATED"/>
    <property type="match status" value="1"/>
</dbReference>
<evidence type="ECO:0000313" key="6">
    <source>
        <dbReference type="Proteomes" id="UP001596483"/>
    </source>
</evidence>
<dbReference type="EMBL" id="JBHTCT010000002">
    <property type="protein sequence ID" value="MFC7363602.1"/>
    <property type="molecule type" value="Genomic_DNA"/>
</dbReference>
<dbReference type="GO" id="GO:0016787">
    <property type="term" value="F:hydrolase activity"/>
    <property type="evidence" value="ECO:0007669"/>
    <property type="project" value="UniProtKB-KW"/>
</dbReference>
<dbReference type="PROSITE" id="PS51462">
    <property type="entry name" value="NUDIX"/>
    <property type="match status" value="1"/>
</dbReference>
<evidence type="ECO:0000313" key="5">
    <source>
        <dbReference type="EMBL" id="MFC7363602.1"/>
    </source>
</evidence>
<protein>
    <submittedName>
        <fullName evidence="5">NUDIX hydrolase</fullName>
        <ecNumber evidence="5">3.6.-.-</ecNumber>
    </submittedName>
</protein>